<keyword evidence="1" id="KW-0812">Transmembrane</keyword>
<name>A0A3B0UWC3_9ZZZZ</name>
<reference evidence="2" key="1">
    <citation type="submission" date="2018-06" db="EMBL/GenBank/DDBJ databases">
        <authorList>
            <person name="Zhirakovskaya E."/>
        </authorList>
    </citation>
    <scope>NUCLEOTIDE SEQUENCE</scope>
</reference>
<gene>
    <name evidence="2" type="ORF">MNBD_GAMMA01-518</name>
</gene>
<keyword evidence="1" id="KW-0472">Membrane</keyword>
<sequence>MNENISQNISHTGVWVWGLAIIMIVLVSWLLYKYLAPKSWHEWAGVGVVQALSKGYVYWAEF</sequence>
<protein>
    <submittedName>
        <fullName evidence="2">Uncharacterized protein</fullName>
    </submittedName>
</protein>
<evidence type="ECO:0000313" key="2">
    <source>
        <dbReference type="EMBL" id="VAW35455.1"/>
    </source>
</evidence>
<dbReference type="AlphaFoldDB" id="A0A3B0UWC3"/>
<organism evidence="2">
    <name type="scientific">hydrothermal vent metagenome</name>
    <dbReference type="NCBI Taxonomy" id="652676"/>
    <lineage>
        <taxon>unclassified sequences</taxon>
        <taxon>metagenomes</taxon>
        <taxon>ecological metagenomes</taxon>
    </lineage>
</organism>
<keyword evidence="1" id="KW-1133">Transmembrane helix</keyword>
<dbReference type="EMBL" id="UOEW01000101">
    <property type="protein sequence ID" value="VAW35455.1"/>
    <property type="molecule type" value="Genomic_DNA"/>
</dbReference>
<accession>A0A3B0UWC3</accession>
<proteinExistence type="predicted"/>
<evidence type="ECO:0000256" key="1">
    <source>
        <dbReference type="SAM" id="Phobius"/>
    </source>
</evidence>
<feature type="transmembrane region" description="Helical" evidence="1">
    <location>
        <begin position="12"/>
        <end position="32"/>
    </location>
</feature>